<dbReference type="InterPro" id="IPR051404">
    <property type="entry name" value="TA_system_antitoxin"/>
</dbReference>
<keyword evidence="3" id="KW-1185">Reference proteome</keyword>
<proteinExistence type="predicted"/>
<protein>
    <submittedName>
        <fullName evidence="2">Type II toxin-antitoxin system HicB family antitoxin</fullName>
    </submittedName>
</protein>
<reference evidence="3" key="1">
    <citation type="submission" date="2020-06" db="EMBL/GenBank/DDBJ databases">
        <title>Nostoc edaphicum CCNP1411 genome.</title>
        <authorList>
            <person name="Fidor A."/>
            <person name="Grabski M."/>
            <person name="Gawor J."/>
            <person name="Gromadka R."/>
            <person name="Wegrzyn G."/>
            <person name="Mazur-Marzec H."/>
        </authorList>
    </citation>
    <scope>NUCLEOTIDE SEQUENCE [LARGE SCALE GENOMIC DNA]</scope>
    <source>
        <strain evidence="3">CCNP1411</strain>
    </source>
</reference>
<dbReference type="RefSeq" id="WP_181931058.1">
    <property type="nucleotide sequence ID" value="NZ_CP054698.1"/>
</dbReference>
<gene>
    <name evidence="2" type="ORF">HUN01_09545</name>
</gene>
<dbReference type="InterPro" id="IPR031807">
    <property type="entry name" value="HicB-like"/>
</dbReference>
<dbReference type="AlphaFoldDB" id="A0A7D7LBR4"/>
<name>A0A7D7LBR4_9NOSO</name>
<evidence type="ECO:0000313" key="2">
    <source>
        <dbReference type="EMBL" id="QMS87814.1"/>
    </source>
</evidence>
<dbReference type="Pfam" id="PF15919">
    <property type="entry name" value="HicB_lk_antitox"/>
    <property type="match status" value="1"/>
</dbReference>
<dbReference type="InterPro" id="IPR035069">
    <property type="entry name" value="TTHA1013/TTHA0281-like"/>
</dbReference>
<organism evidence="2 3">
    <name type="scientific">Nostoc edaphicum CCNP1411</name>
    <dbReference type="NCBI Taxonomy" id="1472755"/>
    <lineage>
        <taxon>Bacteria</taxon>
        <taxon>Bacillati</taxon>
        <taxon>Cyanobacteriota</taxon>
        <taxon>Cyanophyceae</taxon>
        <taxon>Nostocales</taxon>
        <taxon>Nostocaceae</taxon>
        <taxon>Nostoc</taxon>
    </lineage>
</organism>
<evidence type="ECO:0000313" key="3">
    <source>
        <dbReference type="Proteomes" id="UP000514713"/>
    </source>
</evidence>
<evidence type="ECO:0000259" key="1">
    <source>
        <dbReference type="Pfam" id="PF15919"/>
    </source>
</evidence>
<dbReference type="PANTHER" id="PTHR34504">
    <property type="entry name" value="ANTITOXIN HICB"/>
    <property type="match status" value="1"/>
</dbReference>
<dbReference type="PANTHER" id="PTHR34504:SF2">
    <property type="entry name" value="UPF0150 PROTEIN SSL0259"/>
    <property type="match status" value="1"/>
</dbReference>
<dbReference type="Gene3D" id="3.30.160.250">
    <property type="match status" value="1"/>
</dbReference>
<sequence>MQYVVVIEKAEGNYSAYIPDLPGCVAVGETLEEVKQMIAEAIEFHIEGMLEDGLPIPEPTSIAHEVEVANYSKI</sequence>
<dbReference type="SUPFAM" id="SSF143100">
    <property type="entry name" value="TTHA1013/TTHA0281-like"/>
    <property type="match status" value="1"/>
</dbReference>
<feature type="domain" description="HicB-like antitoxin of toxin-antitoxin system" evidence="1">
    <location>
        <begin position="3"/>
        <end position="72"/>
    </location>
</feature>
<accession>A0A7D7LBR4</accession>
<dbReference type="KEGG" id="ned:HUN01_09545"/>
<dbReference type="Proteomes" id="UP000514713">
    <property type="component" value="Chromosome"/>
</dbReference>
<dbReference type="EMBL" id="CP054698">
    <property type="protein sequence ID" value="QMS87814.1"/>
    <property type="molecule type" value="Genomic_DNA"/>
</dbReference>